<evidence type="ECO:0000313" key="2">
    <source>
        <dbReference type="EMBL" id="AKJ68082.1"/>
    </source>
</evidence>
<dbReference type="PATRIC" id="fig|445709.3.peg.1607"/>
<evidence type="ECO:0000256" key="1">
    <source>
        <dbReference type="SAM" id="Phobius"/>
    </source>
</evidence>
<feature type="transmembrane region" description="Helical" evidence="1">
    <location>
        <begin position="421"/>
        <end position="438"/>
    </location>
</feature>
<keyword evidence="2" id="KW-0418">Kinase</keyword>
<name>A0A0G3ERY3_9BURK</name>
<feature type="transmembrane region" description="Helical" evidence="1">
    <location>
        <begin position="362"/>
        <end position="388"/>
    </location>
</feature>
<feature type="transmembrane region" description="Helical" evidence="1">
    <location>
        <begin position="62"/>
        <end position="84"/>
    </location>
</feature>
<keyword evidence="2" id="KW-0808">Transferase</keyword>
<dbReference type="Pfam" id="PF16933">
    <property type="entry name" value="PelG"/>
    <property type="match status" value="1"/>
</dbReference>
<dbReference type="EMBL" id="CP011568">
    <property type="protein sequence ID" value="AKJ68082.1"/>
    <property type="molecule type" value="Genomic_DNA"/>
</dbReference>
<dbReference type="OrthoDB" id="37830at2"/>
<dbReference type="GO" id="GO:0016301">
    <property type="term" value="F:kinase activity"/>
    <property type="evidence" value="ECO:0007669"/>
    <property type="project" value="UniProtKB-KW"/>
</dbReference>
<accession>A0A0G3ERY3</accession>
<organism evidence="2 3">
    <name type="scientific">Pandoraea thiooxydans</name>
    <dbReference type="NCBI Taxonomy" id="445709"/>
    <lineage>
        <taxon>Bacteria</taxon>
        <taxon>Pseudomonadati</taxon>
        <taxon>Pseudomonadota</taxon>
        <taxon>Betaproteobacteria</taxon>
        <taxon>Burkholderiales</taxon>
        <taxon>Burkholderiaceae</taxon>
        <taxon>Pandoraea</taxon>
    </lineage>
</organism>
<proteinExistence type="predicted"/>
<feature type="transmembrane region" description="Helical" evidence="1">
    <location>
        <begin position="163"/>
        <end position="183"/>
    </location>
</feature>
<keyword evidence="3" id="KW-1185">Reference proteome</keyword>
<dbReference type="InterPro" id="IPR031617">
    <property type="entry name" value="PelG"/>
</dbReference>
<feature type="transmembrane region" description="Helical" evidence="1">
    <location>
        <begin position="228"/>
        <end position="246"/>
    </location>
</feature>
<keyword evidence="1" id="KW-0812">Transmembrane</keyword>
<reference evidence="3" key="1">
    <citation type="submission" date="2015-06" db="EMBL/GenBank/DDBJ databases">
        <authorList>
            <person name="Lim Y.L."/>
            <person name="Ee R."/>
            <person name="Yong D."/>
            <person name="How K.Y."/>
            <person name="Yin W.F."/>
            <person name="Chan K.G."/>
        </authorList>
    </citation>
    <scope>NUCLEOTIDE SEQUENCE [LARGE SCALE GENOMIC DNA]</scope>
    <source>
        <strain evidence="3">DSM 25325</strain>
    </source>
</reference>
<dbReference type="AlphaFoldDB" id="A0A0G3ERY3"/>
<feature type="transmembrane region" description="Helical" evidence="1">
    <location>
        <begin position="104"/>
        <end position="127"/>
    </location>
</feature>
<dbReference type="Proteomes" id="UP000036700">
    <property type="component" value="Chromosome"/>
</dbReference>
<keyword evidence="1" id="KW-1133">Transmembrane helix</keyword>
<dbReference type="STRING" id="445709.ABW99_07530"/>
<feature type="transmembrane region" description="Helical" evidence="1">
    <location>
        <begin position="133"/>
        <end position="156"/>
    </location>
</feature>
<gene>
    <name evidence="2" type="ORF">ABW99_07530</name>
</gene>
<evidence type="ECO:0000313" key="3">
    <source>
        <dbReference type="Proteomes" id="UP000036700"/>
    </source>
</evidence>
<feature type="transmembrane region" description="Helical" evidence="1">
    <location>
        <begin position="189"/>
        <end position="208"/>
    </location>
</feature>
<feature type="transmembrane region" description="Helical" evidence="1">
    <location>
        <begin position="331"/>
        <end position="350"/>
    </location>
</feature>
<feature type="transmembrane region" description="Helical" evidence="1">
    <location>
        <begin position="21"/>
        <end position="50"/>
    </location>
</feature>
<dbReference type="KEGG" id="ptx:ABW99_07530"/>
<feature type="transmembrane region" description="Helical" evidence="1">
    <location>
        <begin position="395"/>
        <end position="415"/>
    </location>
</feature>
<feature type="transmembrane region" description="Helical" evidence="1">
    <location>
        <begin position="273"/>
        <end position="291"/>
    </location>
</feature>
<sequence>MAGIGFELRKILKRDSLTGTLTAYGYAGIISAGPLVLSILGILLIGLLSLSTVEPPVRIVQFQISVTYLMAVSLIVTGALQLSFTRFISDRLFERRPDRVLPNYNAVALVTTVVTGVLGLGLALTAFRHESTLYRLLMLAGFVIISNIWIGVIFLTSVKQYRAILAIFFVGYLTTVIFAVALNRYGLEGLMGGFVIGHLILLIGLGSLIHRNYRSDDYLSWEVFDRRFAYPSLMFVGLLFNLGVWLDKFMFWFSPATGQVVIGPLHASLIYDLPVFISYLCVIPGMAVFLLRIETDFVEYYDAYYDAIRNGGTLKYIQDMRDMMVRSVRTGLYEILKIQALVTLLIFAFGDKLLRLLGISTLYLPLLHIDVISASLQVLFLGALNIFFYLDRRRVVLGLTAVFVLLSGLFTWITLEMGPNTYGYGYAGALLVVILLSVDMLDRRFASLEYDTYMLQKDA</sequence>
<protein>
    <submittedName>
        <fullName evidence="2">Histidine kinase</fullName>
    </submittedName>
</protein>
<dbReference type="RefSeq" id="WP_047213902.1">
    <property type="nucleotide sequence ID" value="NZ_CP011568.3"/>
</dbReference>
<keyword evidence="1" id="KW-0472">Membrane</keyword>